<comment type="similarity">
    <text evidence="2 9">Belongs to the G-protein coupled receptor 1 family.</text>
</comment>
<evidence type="ECO:0000256" key="7">
    <source>
        <dbReference type="ARBA" id="ARBA00023170"/>
    </source>
</evidence>
<evidence type="ECO:0000313" key="12">
    <source>
        <dbReference type="EMBL" id="KAG8223852.1"/>
    </source>
</evidence>
<dbReference type="PANTHER" id="PTHR45695">
    <property type="entry name" value="LEUCOKININ RECEPTOR-RELATED"/>
    <property type="match status" value="1"/>
</dbReference>
<feature type="transmembrane region" description="Helical" evidence="10">
    <location>
        <begin position="170"/>
        <end position="190"/>
    </location>
</feature>
<feature type="domain" description="G-protein coupled receptors family 1 profile" evidence="11">
    <location>
        <begin position="71"/>
        <end position="273"/>
    </location>
</feature>
<evidence type="ECO:0000256" key="4">
    <source>
        <dbReference type="ARBA" id="ARBA00022989"/>
    </source>
</evidence>
<dbReference type="Proteomes" id="UP000792457">
    <property type="component" value="Unassembled WGS sequence"/>
</dbReference>
<dbReference type="PROSITE" id="PS00237">
    <property type="entry name" value="G_PROTEIN_RECEP_F1_1"/>
    <property type="match status" value="1"/>
</dbReference>
<dbReference type="Pfam" id="PF00001">
    <property type="entry name" value="7tm_1"/>
    <property type="match status" value="1"/>
</dbReference>
<feature type="transmembrane region" description="Helical" evidence="10">
    <location>
        <begin position="91"/>
        <end position="118"/>
    </location>
</feature>
<dbReference type="PRINTS" id="PR00237">
    <property type="entry name" value="GPCRRHODOPSN"/>
</dbReference>
<keyword evidence="5 9" id="KW-0297">G-protein coupled receptor</keyword>
<keyword evidence="13" id="KW-1185">Reference proteome</keyword>
<accession>A0A8K0NW45</accession>
<dbReference type="OrthoDB" id="10053194at2759"/>
<evidence type="ECO:0000256" key="5">
    <source>
        <dbReference type="ARBA" id="ARBA00023040"/>
    </source>
</evidence>
<sequence length="294" mass="33023">MSKEEDCLSENFTGTAFPWCGASAENWTAETYNVTYNCTSRNDVERVLYSPYFQAAIYFSYCSIFVAALCGNGLVCYVVHSSPRMRTVTNYFIANLAIGDVLMTLFCIPFSFVSVLIIQHWPFGDSMCRIVSYSQAVSVLVSAYTLVAISLDRYMAIMRPLRPRLSKKGAAGAVVCVWLFALATAAPIPIVSRPTQPTEWHVKCSRYICEEEWPSPSHSYFYSMALMALQYFMPLSVLVVTYARIAEVVWGRRTPGEAENTRDQRMARSKRKVSCFSLNPLTAEGFSISIGLIF</sequence>
<dbReference type="PROSITE" id="PS50262">
    <property type="entry name" value="G_PROTEIN_RECEP_F1_2"/>
    <property type="match status" value="1"/>
</dbReference>
<evidence type="ECO:0000259" key="11">
    <source>
        <dbReference type="PROSITE" id="PS50262"/>
    </source>
</evidence>
<dbReference type="InterPro" id="IPR000276">
    <property type="entry name" value="GPCR_Rhodpsn"/>
</dbReference>
<dbReference type="PANTHER" id="PTHR45695:SF9">
    <property type="entry name" value="LEUCOKININ RECEPTOR"/>
    <property type="match status" value="1"/>
</dbReference>
<evidence type="ECO:0000256" key="9">
    <source>
        <dbReference type="RuleBase" id="RU000688"/>
    </source>
</evidence>
<evidence type="ECO:0000256" key="2">
    <source>
        <dbReference type="ARBA" id="ARBA00010663"/>
    </source>
</evidence>
<reference evidence="12" key="1">
    <citation type="submission" date="2013-04" db="EMBL/GenBank/DDBJ databases">
        <authorList>
            <person name="Qu J."/>
            <person name="Murali S.C."/>
            <person name="Bandaranaike D."/>
            <person name="Bellair M."/>
            <person name="Blankenburg K."/>
            <person name="Chao H."/>
            <person name="Dinh H."/>
            <person name="Doddapaneni H."/>
            <person name="Downs B."/>
            <person name="Dugan-Rocha S."/>
            <person name="Elkadiri S."/>
            <person name="Gnanaolivu R.D."/>
            <person name="Hernandez B."/>
            <person name="Javaid M."/>
            <person name="Jayaseelan J.C."/>
            <person name="Lee S."/>
            <person name="Li M."/>
            <person name="Ming W."/>
            <person name="Munidasa M."/>
            <person name="Muniz J."/>
            <person name="Nguyen L."/>
            <person name="Ongeri F."/>
            <person name="Osuji N."/>
            <person name="Pu L.-L."/>
            <person name="Puazo M."/>
            <person name="Qu C."/>
            <person name="Quiroz J."/>
            <person name="Raj R."/>
            <person name="Weissenberger G."/>
            <person name="Xin Y."/>
            <person name="Zou X."/>
            <person name="Han Y."/>
            <person name="Richards S."/>
            <person name="Worley K."/>
            <person name="Muzny D."/>
            <person name="Gibbs R."/>
        </authorList>
    </citation>
    <scope>NUCLEOTIDE SEQUENCE</scope>
    <source>
        <strain evidence="12">Sampled in the wild</strain>
    </source>
</reference>
<dbReference type="InterPro" id="IPR017452">
    <property type="entry name" value="GPCR_Rhodpsn_7TM"/>
</dbReference>
<keyword evidence="3 9" id="KW-0812">Transmembrane</keyword>
<protein>
    <recommendedName>
        <fullName evidence="11">G-protein coupled receptors family 1 profile domain-containing protein</fullName>
    </recommendedName>
</protein>
<dbReference type="Gene3D" id="1.20.1070.10">
    <property type="entry name" value="Rhodopsin 7-helix transmembrane proteins"/>
    <property type="match status" value="1"/>
</dbReference>
<reference evidence="12" key="2">
    <citation type="submission" date="2017-10" db="EMBL/GenBank/DDBJ databases">
        <title>Ladona fulva Genome sequencing and assembly.</title>
        <authorList>
            <person name="Murali S."/>
            <person name="Richards S."/>
            <person name="Bandaranaike D."/>
            <person name="Bellair M."/>
            <person name="Blankenburg K."/>
            <person name="Chao H."/>
            <person name="Dinh H."/>
            <person name="Doddapaneni H."/>
            <person name="Dugan-Rocha S."/>
            <person name="Elkadiri S."/>
            <person name="Gnanaolivu R."/>
            <person name="Hernandez B."/>
            <person name="Skinner E."/>
            <person name="Javaid M."/>
            <person name="Lee S."/>
            <person name="Li M."/>
            <person name="Ming W."/>
            <person name="Munidasa M."/>
            <person name="Muniz J."/>
            <person name="Nguyen L."/>
            <person name="Hughes D."/>
            <person name="Osuji N."/>
            <person name="Pu L.-L."/>
            <person name="Puazo M."/>
            <person name="Qu C."/>
            <person name="Quiroz J."/>
            <person name="Raj R."/>
            <person name="Weissenberger G."/>
            <person name="Xin Y."/>
            <person name="Zou X."/>
            <person name="Han Y."/>
            <person name="Worley K."/>
            <person name="Muzny D."/>
            <person name="Gibbs R."/>
        </authorList>
    </citation>
    <scope>NUCLEOTIDE SEQUENCE</scope>
    <source>
        <strain evidence="12">Sampled in the wild</strain>
    </source>
</reference>
<keyword evidence="4 10" id="KW-1133">Transmembrane helix</keyword>
<evidence type="ECO:0000256" key="6">
    <source>
        <dbReference type="ARBA" id="ARBA00023136"/>
    </source>
</evidence>
<keyword evidence="8 9" id="KW-0807">Transducer</keyword>
<comment type="subcellular location">
    <subcellularLocation>
        <location evidence="1">Membrane</location>
        <topology evidence="1">Multi-pass membrane protein</topology>
    </subcellularLocation>
</comment>
<dbReference type="GO" id="GO:0005886">
    <property type="term" value="C:plasma membrane"/>
    <property type="evidence" value="ECO:0007669"/>
    <property type="project" value="TreeGrafter"/>
</dbReference>
<dbReference type="PRINTS" id="PR01012">
    <property type="entry name" value="NRPEPTIDEYR"/>
</dbReference>
<feature type="transmembrane region" description="Helical" evidence="10">
    <location>
        <begin position="130"/>
        <end position="149"/>
    </location>
</feature>
<dbReference type="InterPro" id="IPR000611">
    <property type="entry name" value="NPY_rcpt"/>
</dbReference>
<dbReference type="AlphaFoldDB" id="A0A8K0NW45"/>
<dbReference type="EMBL" id="KZ308176">
    <property type="protein sequence ID" value="KAG8223852.1"/>
    <property type="molecule type" value="Genomic_DNA"/>
</dbReference>
<comment type="caution">
    <text evidence="12">The sequence shown here is derived from an EMBL/GenBank/DDBJ whole genome shotgun (WGS) entry which is preliminary data.</text>
</comment>
<proteinExistence type="inferred from homology"/>
<feature type="transmembrane region" description="Helical" evidence="10">
    <location>
        <begin position="220"/>
        <end position="243"/>
    </location>
</feature>
<name>A0A8K0NW45_LADFU</name>
<keyword evidence="7 9" id="KW-0675">Receptor</keyword>
<evidence type="ECO:0000256" key="10">
    <source>
        <dbReference type="SAM" id="Phobius"/>
    </source>
</evidence>
<gene>
    <name evidence="12" type="ORF">J437_LFUL007873</name>
</gene>
<evidence type="ECO:0000256" key="3">
    <source>
        <dbReference type="ARBA" id="ARBA00022692"/>
    </source>
</evidence>
<evidence type="ECO:0000256" key="8">
    <source>
        <dbReference type="ARBA" id="ARBA00023224"/>
    </source>
</evidence>
<evidence type="ECO:0000313" key="13">
    <source>
        <dbReference type="Proteomes" id="UP000792457"/>
    </source>
</evidence>
<evidence type="ECO:0000256" key="1">
    <source>
        <dbReference type="ARBA" id="ARBA00004141"/>
    </source>
</evidence>
<organism evidence="12 13">
    <name type="scientific">Ladona fulva</name>
    <name type="common">Scarce chaser dragonfly</name>
    <name type="synonym">Libellula fulva</name>
    <dbReference type="NCBI Taxonomy" id="123851"/>
    <lineage>
        <taxon>Eukaryota</taxon>
        <taxon>Metazoa</taxon>
        <taxon>Ecdysozoa</taxon>
        <taxon>Arthropoda</taxon>
        <taxon>Hexapoda</taxon>
        <taxon>Insecta</taxon>
        <taxon>Pterygota</taxon>
        <taxon>Palaeoptera</taxon>
        <taxon>Odonata</taxon>
        <taxon>Epiprocta</taxon>
        <taxon>Anisoptera</taxon>
        <taxon>Libelluloidea</taxon>
        <taxon>Libellulidae</taxon>
        <taxon>Ladona</taxon>
    </lineage>
</organism>
<keyword evidence="6 10" id="KW-0472">Membrane</keyword>
<feature type="transmembrane region" description="Helical" evidence="10">
    <location>
        <begin position="55"/>
        <end position="79"/>
    </location>
</feature>
<dbReference type="GO" id="GO:0004983">
    <property type="term" value="F:neuropeptide Y receptor activity"/>
    <property type="evidence" value="ECO:0007669"/>
    <property type="project" value="InterPro"/>
</dbReference>
<dbReference type="SUPFAM" id="SSF81321">
    <property type="entry name" value="Family A G protein-coupled receptor-like"/>
    <property type="match status" value="1"/>
</dbReference>